<comment type="caution">
    <text evidence="2">The sequence shown here is derived from an EMBL/GenBank/DDBJ whole genome shotgun (WGS) entry which is preliminary data.</text>
</comment>
<dbReference type="Proteomes" id="UP000179243">
    <property type="component" value="Unassembled WGS sequence"/>
</dbReference>
<dbReference type="AlphaFoldDB" id="A0A1F7FBN7"/>
<proteinExistence type="predicted"/>
<evidence type="ECO:0008006" key="4">
    <source>
        <dbReference type="Google" id="ProtNLM"/>
    </source>
</evidence>
<evidence type="ECO:0000256" key="1">
    <source>
        <dbReference type="SAM" id="SignalP"/>
    </source>
</evidence>
<evidence type="ECO:0000313" key="3">
    <source>
        <dbReference type="Proteomes" id="UP000179243"/>
    </source>
</evidence>
<organism evidence="2 3">
    <name type="scientific">Candidatus Raymondbacteria bacterium RIFOXYD12_FULL_49_13</name>
    <dbReference type="NCBI Taxonomy" id="1817890"/>
    <lineage>
        <taxon>Bacteria</taxon>
        <taxon>Raymondiibacteriota</taxon>
    </lineage>
</organism>
<dbReference type="Gene3D" id="2.40.160.60">
    <property type="entry name" value="Outer membrane protein transport protein (OMPP1/FadL/TodX)"/>
    <property type="match status" value="1"/>
</dbReference>
<feature type="chain" id="PRO_5009528571" description="PorV/PorQ family protein" evidence="1">
    <location>
        <begin position="24"/>
        <end position="351"/>
    </location>
</feature>
<protein>
    <recommendedName>
        <fullName evidence="4">PorV/PorQ family protein</fullName>
    </recommendedName>
</protein>
<sequence length="351" mass="38367">MNNIIMMRYICYAVALCVLSASAQYHFETVRYSNAFLDNGASPRAVAMGEAMAADRGDRTAGLYNPSGILGIMKPSILASHASLFNGLVTYDLGSFIYPVDKGHALSLYFVRSAIEGIWDTRNFPLVNGRPQFSSGALSFTENTDWALGFSYAALAYQVFRYGATFKFIRRQLADKSILGAGVDLGGQYLFKHATVGLIIKDASTTANRYEPGGYEMALPEAYLGWSYKLDLDYLYGTLQFLCQTAGLLGVNGVSGGPMGGWFDIGDPLPQETGLISNPVQTVLGGNLGLEYVVKEKLFFRLGTNSVYQFTAGAGVRINKLFVDYSFQSHADLNSCHRMSLAWDFNGIFGH</sequence>
<evidence type="ECO:0000313" key="2">
    <source>
        <dbReference type="EMBL" id="OGK04033.1"/>
    </source>
</evidence>
<keyword evidence="1" id="KW-0732">Signal</keyword>
<name>A0A1F7FBN7_UNCRA</name>
<reference evidence="2 3" key="1">
    <citation type="journal article" date="2016" name="Nat. Commun.">
        <title>Thousands of microbial genomes shed light on interconnected biogeochemical processes in an aquifer system.</title>
        <authorList>
            <person name="Anantharaman K."/>
            <person name="Brown C.T."/>
            <person name="Hug L.A."/>
            <person name="Sharon I."/>
            <person name="Castelle C.J."/>
            <person name="Probst A.J."/>
            <person name="Thomas B.C."/>
            <person name="Singh A."/>
            <person name="Wilkins M.J."/>
            <person name="Karaoz U."/>
            <person name="Brodie E.L."/>
            <person name="Williams K.H."/>
            <person name="Hubbard S.S."/>
            <person name="Banfield J.F."/>
        </authorList>
    </citation>
    <scope>NUCLEOTIDE SEQUENCE [LARGE SCALE GENOMIC DNA]</scope>
</reference>
<accession>A0A1F7FBN7</accession>
<gene>
    <name evidence="2" type="ORF">A2519_00840</name>
</gene>
<feature type="signal peptide" evidence="1">
    <location>
        <begin position="1"/>
        <end position="23"/>
    </location>
</feature>
<dbReference type="EMBL" id="MFYX01000077">
    <property type="protein sequence ID" value="OGK04033.1"/>
    <property type="molecule type" value="Genomic_DNA"/>
</dbReference>